<dbReference type="Proteomes" id="UP000215289">
    <property type="component" value="Unassembled WGS sequence"/>
</dbReference>
<protein>
    <submittedName>
        <fullName evidence="1">Uncharacterized protein</fullName>
    </submittedName>
</protein>
<dbReference type="OrthoDB" id="4774651at2759"/>
<organism evidence="1 2">
    <name type="scientific">Aspergillus turcosus</name>
    <dbReference type="NCBI Taxonomy" id="1245748"/>
    <lineage>
        <taxon>Eukaryota</taxon>
        <taxon>Fungi</taxon>
        <taxon>Dikarya</taxon>
        <taxon>Ascomycota</taxon>
        <taxon>Pezizomycotina</taxon>
        <taxon>Eurotiomycetes</taxon>
        <taxon>Eurotiomycetidae</taxon>
        <taxon>Eurotiales</taxon>
        <taxon>Aspergillaceae</taxon>
        <taxon>Aspergillus</taxon>
        <taxon>Aspergillus subgen. Fumigati</taxon>
    </lineage>
</organism>
<evidence type="ECO:0000313" key="1">
    <source>
        <dbReference type="EMBL" id="RLL97206.1"/>
    </source>
</evidence>
<name>A0A3R7HUL8_9EURO</name>
<accession>A0A3R7HUL8</accession>
<dbReference type="AlphaFoldDB" id="A0A3R7HUL8"/>
<proteinExistence type="predicted"/>
<reference evidence="1 2" key="1">
    <citation type="submission" date="2018-08" db="EMBL/GenBank/DDBJ databases">
        <title>Draft genome sequences of two Aspergillus turcosus clinical strains isolated from bronchoalveolar lavage fluid: one azole-susceptible and the other azole-resistant.</title>
        <authorList>
            <person name="Parent-Michaud M."/>
            <person name="Dufresne P.J."/>
            <person name="Fournier E."/>
            <person name="Martineau C."/>
            <person name="Moreira S."/>
            <person name="Perkins V."/>
            <person name="De Repentigny L."/>
            <person name="Dufresne S.F."/>
        </authorList>
    </citation>
    <scope>NUCLEOTIDE SEQUENCE [LARGE SCALE GENOMIC DNA]</scope>
    <source>
        <strain evidence="1">HMR AF 1038</strain>
    </source>
</reference>
<keyword evidence="2" id="KW-1185">Reference proteome</keyword>
<sequence>MARKRHTCFVCGSAATSPGKCIQAEAAELVSLERLQEARLWNSVRTFQVDMSFKRLAGDIHEVVFATMVESLGTCAANEGHAPLEAAHIIPFSLATWAASQVLFPRRPTVLAHALARPNRLKIYGLNKWHGYLKALGYAQEQTCTVKGLHDTASSYQSSFSRIMSTHSTEMDVDDGPAPSTGGALNQVLDRAYDVDTTSYPDAEQEITASVALVLLLQGILELMPGLEMEWVFNHLCLEAKFAQPGSEPVEDDALLTEAIVLQEGTEAVSWLPHNNLPRMRLRNVRNPVLPAQRTSTTANTLDAIRHSPAPLSFTSECLSRKRKQYNEAYETIQDPGWVDFDIRLVSDAEAAEKRNLKAYVLL</sequence>
<gene>
    <name evidence="1" type="ORF">CFD26_105746</name>
</gene>
<evidence type="ECO:0000313" key="2">
    <source>
        <dbReference type="Proteomes" id="UP000215289"/>
    </source>
</evidence>
<comment type="caution">
    <text evidence="1">The sequence shown here is derived from an EMBL/GenBank/DDBJ whole genome shotgun (WGS) entry which is preliminary data.</text>
</comment>
<dbReference type="EMBL" id="NIDN02000085">
    <property type="protein sequence ID" value="RLL97206.1"/>
    <property type="molecule type" value="Genomic_DNA"/>
</dbReference>